<evidence type="ECO:0000256" key="2">
    <source>
        <dbReference type="ARBA" id="ARBA00022840"/>
    </source>
</evidence>
<evidence type="ECO:0000313" key="4">
    <source>
        <dbReference type="Proteomes" id="UP001529510"/>
    </source>
</evidence>
<dbReference type="InterPro" id="IPR027417">
    <property type="entry name" value="P-loop_NTPase"/>
</dbReference>
<dbReference type="Gene3D" id="3.40.50.300">
    <property type="entry name" value="P-loop containing nucleotide triphosphate hydrolases"/>
    <property type="match status" value="1"/>
</dbReference>
<gene>
    <name evidence="3" type="ORF">M9458_027794</name>
</gene>
<dbReference type="Gene3D" id="1.10.8.60">
    <property type="match status" value="1"/>
</dbReference>
<dbReference type="GO" id="GO:0005524">
    <property type="term" value="F:ATP binding"/>
    <property type="evidence" value="ECO:0007669"/>
    <property type="project" value="UniProtKB-KW"/>
</dbReference>
<proteinExistence type="predicted"/>
<dbReference type="SUPFAM" id="SSF52540">
    <property type="entry name" value="P-loop containing nucleoside triphosphate hydrolases"/>
    <property type="match status" value="1"/>
</dbReference>
<organism evidence="3 4">
    <name type="scientific">Cirrhinus mrigala</name>
    <name type="common">Mrigala</name>
    <dbReference type="NCBI Taxonomy" id="683832"/>
    <lineage>
        <taxon>Eukaryota</taxon>
        <taxon>Metazoa</taxon>
        <taxon>Chordata</taxon>
        <taxon>Craniata</taxon>
        <taxon>Vertebrata</taxon>
        <taxon>Euteleostomi</taxon>
        <taxon>Actinopterygii</taxon>
        <taxon>Neopterygii</taxon>
        <taxon>Teleostei</taxon>
        <taxon>Ostariophysi</taxon>
        <taxon>Cypriniformes</taxon>
        <taxon>Cyprinidae</taxon>
        <taxon>Labeoninae</taxon>
        <taxon>Labeonini</taxon>
        <taxon>Cirrhinus</taxon>
    </lineage>
</organism>
<evidence type="ECO:0000313" key="3">
    <source>
        <dbReference type="EMBL" id="KAL0175464.1"/>
    </source>
</evidence>
<name>A0ABD0PNM2_CIRMR</name>
<reference evidence="3 4" key="1">
    <citation type="submission" date="2024-05" db="EMBL/GenBank/DDBJ databases">
        <title>Genome sequencing and assembly of Indian major carp, Cirrhinus mrigala (Hamilton, 1822).</title>
        <authorList>
            <person name="Mohindra V."/>
            <person name="Chowdhury L.M."/>
            <person name="Lal K."/>
            <person name="Jena J.K."/>
        </authorList>
    </citation>
    <scope>NUCLEOTIDE SEQUENCE [LARGE SCALE GENOMIC DNA]</scope>
    <source>
        <strain evidence="3">CM1030</strain>
        <tissue evidence="3">Blood</tissue>
    </source>
</reference>
<sequence length="53" mass="6178">MRPGRLDRVIFVPLPDADTRRAIFTLQFRNMPVHPSVHLEDLVTRTERYSGAE</sequence>
<evidence type="ECO:0000256" key="1">
    <source>
        <dbReference type="ARBA" id="ARBA00022741"/>
    </source>
</evidence>
<comment type="caution">
    <text evidence="3">The sequence shown here is derived from an EMBL/GenBank/DDBJ whole genome shotgun (WGS) entry which is preliminary data.</text>
</comment>
<dbReference type="PANTHER" id="PTHR23077:SF27">
    <property type="entry name" value="ATPASE FAMILY GENE 2 PROTEIN HOMOLOG A"/>
    <property type="match status" value="1"/>
</dbReference>
<keyword evidence="4" id="KW-1185">Reference proteome</keyword>
<keyword evidence="1" id="KW-0547">Nucleotide-binding</keyword>
<dbReference type="Proteomes" id="UP001529510">
    <property type="component" value="Unassembled WGS sequence"/>
</dbReference>
<feature type="non-terminal residue" evidence="3">
    <location>
        <position position="53"/>
    </location>
</feature>
<keyword evidence="2" id="KW-0067">ATP-binding</keyword>
<dbReference type="EMBL" id="JAMKFB020000014">
    <property type="protein sequence ID" value="KAL0175464.1"/>
    <property type="molecule type" value="Genomic_DNA"/>
</dbReference>
<protein>
    <submittedName>
        <fullName evidence="3">Uncharacterized protein</fullName>
    </submittedName>
</protein>
<dbReference type="AlphaFoldDB" id="A0ABD0PNM2"/>
<dbReference type="PANTHER" id="PTHR23077">
    <property type="entry name" value="AAA-FAMILY ATPASE"/>
    <property type="match status" value="1"/>
</dbReference>
<dbReference type="InterPro" id="IPR050168">
    <property type="entry name" value="AAA_ATPase_domain"/>
</dbReference>
<accession>A0ABD0PNM2</accession>